<name>A0A1F6WZS0_9BACT</name>
<evidence type="ECO:0000256" key="4">
    <source>
        <dbReference type="ARBA" id="ARBA00022723"/>
    </source>
</evidence>
<protein>
    <recommendedName>
        <fullName evidence="12">Laccase domain-containing protein</fullName>
    </recommendedName>
</protein>
<dbReference type="AlphaFoldDB" id="A0A1F6WZS0"/>
<dbReference type="GO" id="GO:0016787">
    <property type="term" value="F:hydrolase activity"/>
    <property type="evidence" value="ECO:0007669"/>
    <property type="project" value="UniProtKB-KW"/>
</dbReference>
<dbReference type="Pfam" id="PF02578">
    <property type="entry name" value="Cu-oxidase_4"/>
    <property type="match status" value="1"/>
</dbReference>
<evidence type="ECO:0008006" key="12">
    <source>
        <dbReference type="Google" id="ProtNLM"/>
    </source>
</evidence>
<dbReference type="GO" id="GO:0005507">
    <property type="term" value="F:copper ion binding"/>
    <property type="evidence" value="ECO:0007669"/>
    <property type="project" value="TreeGrafter"/>
</dbReference>
<dbReference type="Gene3D" id="3.60.140.10">
    <property type="entry name" value="CNF1/YfiH-like putative cysteine hydrolases"/>
    <property type="match status" value="1"/>
</dbReference>
<dbReference type="EMBL" id="MFUR01000003">
    <property type="protein sequence ID" value="OGI87393.1"/>
    <property type="molecule type" value="Genomic_DNA"/>
</dbReference>
<organism evidence="10 11">
    <name type="scientific">Candidatus Nomurabacteria bacterium RIFCSPLOWO2_01_FULL_36_16</name>
    <dbReference type="NCBI Taxonomy" id="1801767"/>
    <lineage>
        <taxon>Bacteria</taxon>
        <taxon>Candidatus Nomuraibacteriota</taxon>
    </lineage>
</organism>
<dbReference type="InterPro" id="IPR038371">
    <property type="entry name" value="Cu_polyphenol_OxRdtase_sf"/>
</dbReference>
<sequence length="196" mass="22379">MEQNKNIPNFSENAVITIYASLKDIENEIILPTQVHGNNIIEIITGGEKLASCDALITQNRKFSLGIKTADCATVCFTDGKKIGIAHIGWRGLCLSLIEKMLTHFDFQNLNVFVGPFMHSFEIKKDFCFTQIQEKFGDKCFIEKKDKIIFLFKDAIMSLLPQNTQIDDRDTFEDSSLPSFRRDKTKERLVTVISFK</sequence>
<comment type="catalytic activity">
    <reaction evidence="8">
        <text>adenosine + phosphate = alpha-D-ribose 1-phosphate + adenine</text>
        <dbReference type="Rhea" id="RHEA:27642"/>
        <dbReference type="ChEBI" id="CHEBI:16335"/>
        <dbReference type="ChEBI" id="CHEBI:16708"/>
        <dbReference type="ChEBI" id="CHEBI:43474"/>
        <dbReference type="ChEBI" id="CHEBI:57720"/>
        <dbReference type="EC" id="2.4.2.1"/>
    </reaction>
    <physiologicalReaction direction="left-to-right" evidence="8">
        <dbReference type="Rhea" id="RHEA:27643"/>
    </physiologicalReaction>
</comment>
<keyword evidence="3" id="KW-0808">Transferase</keyword>
<evidence type="ECO:0000256" key="1">
    <source>
        <dbReference type="ARBA" id="ARBA00000553"/>
    </source>
</evidence>
<proteinExistence type="inferred from homology"/>
<accession>A0A1F6WZS0</accession>
<comment type="catalytic activity">
    <reaction evidence="9">
        <text>S-methyl-5'-thioadenosine + phosphate = 5-(methylsulfanyl)-alpha-D-ribose 1-phosphate + adenine</text>
        <dbReference type="Rhea" id="RHEA:11852"/>
        <dbReference type="ChEBI" id="CHEBI:16708"/>
        <dbReference type="ChEBI" id="CHEBI:17509"/>
        <dbReference type="ChEBI" id="CHEBI:43474"/>
        <dbReference type="ChEBI" id="CHEBI:58533"/>
        <dbReference type="EC" id="2.4.2.28"/>
    </reaction>
    <physiologicalReaction direction="left-to-right" evidence="9">
        <dbReference type="Rhea" id="RHEA:11853"/>
    </physiologicalReaction>
</comment>
<keyword evidence="5" id="KW-0378">Hydrolase</keyword>
<dbReference type="PANTHER" id="PTHR30616:SF2">
    <property type="entry name" value="PURINE NUCLEOSIDE PHOSPHORYLASE LACC1"/>
    <property type="match status" value="1"/>
</dbReference>
<comment type="caution">
    <text evidence="10">The sequence shown here is derived from an EMBL/GenBank/DDBJ whole genome shotgun (WGS) entry which is preliminary data.</text>
</comment>
<evidence type="ECO:0000256" key="5">
    <source>
        <dbReference type="ARBA" id="ARBA00022801"/>
    </source>
</evidence>
<keyword evidence="4" id="KW-0479">Metal-binding</keyword>
<gene>
    <name evidence="10" type="ORF">A3A91_02770</name>
</gene>
<dbReference type="GO" id="GO:0017061">
    <property type="term" value="F:S-methyl-5-thioadenosine phosphorylase activity"/>
    <property type="evidence" value="ECO:0007669"/>
    <property type="project" value="UniProtKB-EC"/>
</dbReference>
<dbReference type="CDD" id="cd16833">
    <property type="entry name" value="YfiH"/>
    <property type="match status" value="1"/>
</dbReference>
<dbReference type="PANTHER" id="PTHR30616">
    <property type="entry name" value="UNCHARACTERIZED PROTEIN YFIH"/>
    <property type="match status" value="1"/>
</dbReference>
<dbReference type="InterPro" id="IPR003730">
    <property type="entry name" value="Cu_polyphenol_OxRdtase"/>
</dbReference>
<evidence type="ECO:0000313" key="11">
    <source>
        <dbReference type="Proteomes" id="UP000177001"/>
    </source>
</evidence>
<dbReference type="SUPFAM" id="SSF64438">
    <property type="entry name" value="CNF1/YfiH-like putative cysteine hydrolases"/>
    <property type="match status" value="1"/>
</dbReference>
<comment type="catalytic activity">
    <reaction evidence="7">
        <text>adenosine + H2O + H(+) = inosine + NH4(+)</text>
        <dbReference type="Rhea" id="RHEA:24408"/>
        <dbReference type="ChEBI" id="CHEBI:15377"/>
        <dbReference type="ChEBI" id="CHEBI:15378"/>
        <dbReference type="ChEBI" id="CHEBI:16335"/>
        <dbReference type="ChEBI" id="CHEBI:17596"/>
        <dbReference type="ChEBI" id="CHEBI:28938"/>
        <dbReference type="EC" id="3.5.4.4"/>
    </reaction>
    <physiologicalReaction direction="left-to-right" evidence="7">
        <dbReference type="Rhea" id="RHEA:24409"/>
    </physiologicalReaction>
</comment>
<evidence type="ECO:0000256" key="3">
    <source>
        <dbReference type="ARBA" id="ARBA00022679"/>
    </source>
</evidence>
<dbReference type="InterPro" id="IPR011324">
    <property type="entry name" value="Cytotoxic_necrot_fac-like_cat"/>
</dbReference>
<evidence type="ECO:0000256" key="2">
    <source>
        <dbReference type="ARBA" id="ARBA00007353"/>
    </source>
</evidence>
<dbReference type="Proteomes" id="UP000177001">
    <property type="component" value="Unassembled WGS sequence"/>
</dbReference>
<evidence type="ECO:0000256" key="8">
    <source>
        <dbReference type="ARBA" id="ARBA00048968"/>
    </source>
</evidence>
<keyword evidence="6" id="KW-0862">Zinc</keyword>
<evidence type="ECO:0000313" key="10">
    <source>
        <dbReference type="EMBL" id="OGI87393.1"/>
    </source>
</evidence>
<comment type="similarity">
    <text evidence="2">Belongs to the purine nucleoside phosphorylase YfiH/LACC1 family.</text>
</comment>
<comment type="catalytic activity">
    <reaction evidence="1">
        <text>inosine + phosphate = alpha-D-ribose 1-phosphate + hypoxanthine</text>
        <dbReference type="Rhea" id="RHEA:27646"/>
        <dbReference type="ChEBI" id="CHEBI:17368"/>
        <dbReference type="ChEBI" id="CHEBI:17596"/>
        <dbReference type="ChEBI" id="CHEBI:43474"/>
        <dbReference type="ChEBI" id="CHEBI:57720"/>
        <dbReference type="EC" id="2.4.2.1"/>
    </reaction>
    <physiologicalReaction direction="left-to-right" evidence="1">
        <dbReference type="Rhea" id="RHEA:27647"/>
    </physiologicalReaction>
</comment>
<evidence type="ECO:0000256" key="6">
    <source>
        <dbReference type="ARBA" id="ARBA00022833"/>
    </source>
</evidence>
<reference evidence="10 11" key="1">
    <citation type="journal article" date="2016" name="Nat. Commun.">
        <title>Thousands of microbial genomes shed light on interconnected biogeochemical processes in an aquifer system.</title>
        <authorList>
            <person name="Anantharaman K."/>
            <person name="Brown C.T."/>
            <person name="Hug L.A."/>
            <person name="Sharon I."/>
            <person name="Castelle C.J."/>
            <person name="Probst A.J."/>
            <person name="Thomas B.C."/>
            <person name="Singh A."/>
            <person name="Wilkins M.J."/>
            <person name="Karaoz U."/>
            <person name="Brodie E.L."/>
            <person name="Williams K.H."/>
            <person name="Hubbard S.S."/>
            <person name="Banfield J.F."/>
        </authorList>
    </citation>
    <scope>NUCLEOTIDE SEQUENCE [LARGE SCALE GENOMIC DNA]</scope>
</reference>
<evidence type="ECO:0000256" key="9">
    <source>
        <dbReference type="ARBA" id="ARBA00049893"/>
    </source>
</evidence>
<evidence type="ECO:0000256" key="7">
    <source>
        <dbReference type="ARBA" id="ARBA00047989"/>
    </source>
</evidence>